<proteinExistence type="predicted"/>
<dbReference type="EMBL" id="CAJVPM010021076">
    <property type="protein sequence ID" value="CAG8638421.1"/>
    <property type="molecule type" value="Genomic_DNA"/>
</dbReference>
<organism evidence="1 2">
    <name type="scientific">Scutellospora calospora</name>
    <dbReference type="NCBI Taxonomy" id="85575"/>
    <lineage>
        <taxon>Eukaryota</taxon>
        <taxon>Fungi</taxon>
        <taxon>Fungi incertae sedis</taxon>
        <taxon>Mucoromycota</taxon>
        <taxon>Glomeromycotina</taxon>
        <taxon>Glomeromycetes</taxon>
        <taxon>Diversisporales</taxon>
        <taxon>Gigasporaceae</taxon>
        <taxon>Scutellospora</taxon>
    </lineage>
</organism>
<evidence type="ECO:0000313" key="2">
    <source>
        <dbReference type="Proteomes" id="UP000789860"/>
    </source>
</evidence>
<accession>A0ACA9N6X5</accession>
<dbReference type="Proteomes" id="UP000789860">
    <property type="component" value="Unassembled WGS sequence"/>
</dbReference>
<evidence type="ECO:0000313" key="1">
    <source>
        <dbReference type="EMBL" id="CAG8638421.1"/>
    </source>
</evidence>
<comment type="caution">
    <text evidence="1">The sequence shown here is derived from an EMBL/GenBank/DDBJ whole genome shotgun (WGS) entry which is preliminary data.</text>
</comment>
<sequence length="45" mass="5114">MDFNQSLSCGTEAKLLKPFEQLMAKHILDMSVLEMENKRPSSDEA</sequence>
<keyword evidence="2" id="KW-1185">Reference proteome</keyword>
<protein>
    <submittedName>
        <fullName evidence="1">1627_t:CDS:1</fullName>
    </submittedName>
</protein>
<name>A0ACA9N6X5_9GLOM</name>
<reference evidence="1" key="1">
    <citation type="submission" date="2021-06" db="EMBL/GenBank/DDBJ databases">
        <authorList>
            <person name="Kallberg Y."/>
            <person name="Tangrot J."/>
            <person name="Rosling A."/>
        </authorList>
    </citation>
    <scope>NUCLEOTIDE SEQUENCE</scope>
    <source>
        <strain evidence="1">AU212A</strain>
    </source>
</reference>
<feature type="non-terminal residue" evidence="1">
    <location>
        <position position="45"/>
    </location>
</feature>
<gene>
    <name evidence="1" type="ORF">SCALOS_LOCUS8232</name>
</gene>